<dbReference type="InterPro" id="IPR029026">
    <property type="entry name" value="tRNA_m1G_MTases_N"/>
</dbReference>
<dbReference type="Gene3D" id="3.40.1280.10">
    <property type="match status" value="1"/>
</dbReference>
<keyword evidence="3" id="KW-0808">Transferase</keyword>
<evidence type="ECO:0000259" key="5">
    <source>
        <dbReference type="Pfam" id="PF00588"/>
    </source>
</evidence>
<dbReference type="GO" id="GO:0003723">
    <property type="term" value="F:RNA binding"/>
    <property type="evidence" value="ECO:0007669"/>
    <property type="project" value="InterPro"/>
</dbReference>
<keyword evidence="4" id="KW-0949">S-adenosyl-L-methionine</keyword>
<comment type="similarity">
    <text evidence="1">Belongs to the class IV-like SAM-binding methyltransferase superfamily. RNA methyltransferase TrmH family.</text>
</comment>
<dbReference type="SUPFAM" id="SSF75217">
    <property type="entry name" value="alpha/beta knot"/>
    <property type="match status" value="1"/>
</dbReference>
<name>A0A4D7AV63_9HYPH</name>
<dbReference type="Gene3D" id="1.10.8.590">
    <property type="match status" value="1"/>
</dbReference>
<feature type="domain" description="DUF559" evidence="6">
    <location>
        <begin position="290"/>
        <end position="391"/>
    </location>
</feature>
<dbReference type="OrthoDB" id="9806346at2"/>
<dbReference type="GO" id="GO:0008173">
    <property type="term" value="F:RNA methyltransferase activity"/>
    <property type="evidence" value="ECO:0007669"/>
    <property type="project" value="InterPro"/>
</dbReference>
<evidence type="ECO:0000256" key="1">
    <source>
        <dbReference type="ARBA" id="ARBA00007228"/>
    </source>
</evidence>
<dbReference type="Pfam" id="PF04480">
    <property type="entry name" value="DUF559"/>
    <property type="match status" value="1"/>
</dbReference>
<proteinExistence type="inferred from homology"/>
<evidence type="ECO:0000313" key="8">
    <source>
        <dbReference type="Proteomes" id="UP000298781"/>
    </source>
</evidence>
<dbReference type="CDD" id="cd18093">
    <property type="entry name" value="SpoU-like_TrmJ"/>
    <property type="match status" value="1"/>
</dbReference>
<evidence type="ECO:0000256" key="4">
    <source>
        <dbReference type="ARBA" id="ARBA00022691"/>
    </source>
</evidence>
<feature type="domain" description="tRNA/rRNA methyltransferase SpoU type" evidence="5">
    <location>
        <begin position="17"/>
        <end position="167"/>
    </location>
</feature>
<protein>
    <submittedName>
        <fullName evidence="7">DUF559 domain-containing protein</fullName>
    </submittedName>
</protein>
<dbReference type="PANTHER" id="PTHR42786:SF7">
    <property type="entry name" value="TRNA_RRNA METHYLTRANSFERASE SPOU TYPE DOMAIN-CONTAINING PROTEIN"/>
    <property type="match status" value="1"/>
</dbReference>
<reference evidence="7 8" key="1">
    <citation type="submission" date="2019-04" db="EMBL/GenBank/DDBJ databases">
        <title>Phreatobacter aquaticus sp. nov.</title>
        <authorList>
            <person name="Choi A."/>
        </authorList>
    </citation>
    <scope>NUCLEOTIDE SEQUENCE [LARGE SCALE GENOMIC DNA]</scope>
    <source>
        <strain evidence="7 8">KCTC 52518</strain>
    </source>
</reference>
<evidence type="ECO:0000256" key="3">
    <source>
        <dbReference type="ARBA" id="ARBA00022679"/>
    </source>
</evidence>
<dbReference type="RefSeq" id="WP_136958356.1">
    <property type="nucleotide sequence ID" value="NZ_CP039690.1"/>
</dbReference>
<evidence type="ECO:0000313" key="7">
    <source>
        <dbReference type="EMBL" id="QCI62893.1"/>
    </source>
</evidence>
<organism evidence="7 8">
    <name type="scientific">Phreatobacter stygius</name>
    <dbReference type="NCBI Taxonomy" id="1940610"/>
    <lineage>
        <taxon>Bacteria</taxon>
        <taxon>Pseudomonadati</taxon>
        <taxon>Pseudomonadota</taxon>
        <taxon>Alphaproteobacteria</taxon>
        <taxon>Hyphomicrobiales</taxon>
        <taxon>Phreatobacteraceae</taxon>
        <taxon>Phreatobacter</taxon>
    </lineage>
</organism>
<dbReference type="Proteomes" id="UP000298781">
    <property type="component" value="Chromosome"/>
</dbReference>
<keyword evidence="2" id="KW-0489">Methyltransferase</keyword>
<dbReference type="GO" id="GO:0005829">
    <property type="term" value="C:cytosol"/>
    <property type="evidence" value="ECO:0007669"/>
    <property type="project" value="TreeGrafter"/>
</dbReference>
<dbReference type="InterPro" id="IPR004384">
    <property type="entry name" value="RNA_MeTrfase_TrmJ/LasT"/>
</dbReference>
<dbReference type="AlphaFoldDB" id="A0A4D7AV63"/>
<gene>
    <name evidence="7" type="ORF">E8M01_00705</name>
</gene>
<dbReference type="InterPro" id="IPR001537">
    <property type="entry name" value="SpoU_MeTrfase"/>
</dbReference>
<sequence length="399" mass="43486">MPGIDITRLAQEKGSPVIILVEPQMAENIGTTARAMANFGMARLRLVAPRDGWPNGRAYPAASGANKILDEVELFATLDDAIADLTLAYAATARMHGQVKPVVGPREAVTAMRPRIAGGETVGVIFGRERNGLLAEEVALADAILTYPVNPDFSSLNLAQAVLVLGYEWFTQAHDAALPFAMMERSKPAAKAQFAAFYAMLERELDRVDFFRPAEKRDSMVVNLRNIIQRMNPSRQDLATLHGAISGIAEGARGPARSGSLDKDGAETLRSMLERAATDKSGATAPVRGIARLLRRNPTEAERLLWEAMMKDRRFAGRGFRRAVPIGPHVVDIVSFDLRLVIDFEPLTQSEAAAASRAEKRQWLAERGYQVVILPAREVEADLAAALDRLAEIVPRGEG</sequence>
<dbReference type="InterPro" id="IPR007569">
    <property type="entry name" value="DUF559"/>
</dbReference>
<dbReference type="EMBL" id="CP039690">
    <property type="protein sequence ID" value="QCI62893.1"/>
    <property type="molecule type" value="Genomic_DNA"/>
</dbReference>
<evidence type="ECO:0000259" key="6">
    <source>
        <dbReference type="Pfam" id="PF04480"/>
    </source>
</evidence>
<evidence type="ECO:0000256" key="2">
    <source>
        <dbReference type="ARBA" id="ARBA00022603"/>
    </source>
</evidence>
<dbReference type="InterPro" id="IPR029028">
    <property type="entry name" value="Alpha/beta_knot_MTases"/>
</dbReference>
<dbReference type="KEGG" id="pstg:E8M01_00705"/>
<keyword evidence="8" id="KW-1185">Reference proteome</keyword>
<dbReference type="GO" id="GO:0002128">
    <property type="term" value="P:tRNA nucleoside ribose methylation"/>
    <property type="evidence" value="ECO:0007669"/>
    <property type="project" value="TreeGrafter"/>
</dbReference>
<accession>A0A4D7AV63</accession>
<dbReference type="Pfam" id="PF00588">
    <property type="entry name" value="SpoU_methylase"/>
    <property type="match status" value="1"/>
</dbReference>
<dbReference type="PANTHER" id="PTHR42786">
    <property type="entry name" value="TRNA/RRNA METHYLTRANSFERASE"/>
    <property type="match status" value="1"/>
</dbReference>